<evidence type="ECO:0000313" key="6">
    <source>
        <dbReference type="EMBL" id="GMR35845.1"/>
    </source>
</evidence>
<name>A0AAN4ZDS7_9BILA</name>
<keyword evidence="1 3" id="KW-0863">Zinc-finger</keyword>
<dbReference type="Gene3D" id="3.30.40.10">
    <property type="entry name" value="Zinc/RING finger domain, C3HC4 (zinc finger)"/>
    <property type="match status" value="1"/>
</dbReference>
<organism evidence="6 7">
    <name type="scientific">Pristionchus mayeri</name>
    <dbReference type="NCBI Taxonomy" id="1317129"/>
    <lineage>
        <taxon>Eukaryota</taxon>
        <taxon>Metazoa</taxon>
        <taxon>Ecdysozoa</taxon>
        <taxon>Nematoda</taxon>
        <taxon>Chromadorea</taxon>
        <taxon>Rhabditida</taxon>
        <taxon>Rhabditina</taxon>
        <taxon>Diplogasteromorpha</taxon>
        <taxon>Diplogasteroidea</taxon>
        <taxon>Neodiplogasteridae</taxon>
        <taxon>Pristionchus</taxon>
    </lineage>
</organism>
<reference evidence="6" key="2">
    <citation type="submission" date="2023-06" db="EMBL/GenBank/DDBJ databases">
        <title>Genome assembly of Pristionchus species.</title>
        <authorList>
            <person name="Yoshida K."/>
            <person name="Sommer R.J."/>
        </authorList>
    </citation>
    <scope>NUCLEOTIDE SEQUENCE</scope>
    <source>
        <strain evidence="6 7">RS5460</strain>
    </source>
</reference>
<dbReference type="EMBL" id="BTRK01000002">
    <property type="protein sequence ID" value="GMR35844.1"/>
    <property type="molecule type" value="Genomic_DNA"/>
</dbReference>
<reference evidence="7" key="1">
    <citation type="submission" date="2022-10" db="EMBL/GenBank/DDBJ databases">
        <title>Genome assembly of Pristionchus species.</title>
        <authorList>
            <person name="Yoshida K."/>
            <person name="Sommer R.J."/>
        </authorList>
    </citation>
    <scope>NUCLEOTIDE SEQUENCE [LARGE SCALE GENOMIC DNA]</scope>
    <source>
        <strain evidence="5 7">RS5460</strain>
    </source>
</reference>
<dbReference type="Pfam" id="PF13639">
    <property type="entry name" value="zf-RING_2"/>
    <property type="match status" value="1"/>
</dbReference>
<dbReference type="Proteomes" id="UP001328107">
    <property type="component" value="Unassembled WGS sequence"/>
</dbReference>
<sequence length="90" mass="10137">NMKESFTSPGETESVCGICLDALTNKRLVKFNSCSHKFHRTCALKWADSQKKSEDIPCCICRMKTSEIIGDDGVTICKTYPFETKHVCLK</sequence>
<dbReference type="SMART" id="SM00184">
    <property type="entry name" value="RING"/>
    <property type="match status" value="1"/>
</dbReference>
<comment type="caution">
    <text evidence="6">The sequence shown here is derived from an EMBL/GenBank/DDBJ whole genome shotgun (WGS) entry which is preliminary data.</text>
</comment>
<evidence type="ECO:0000259" key="4">
    <source>
        <dbReference type="PROSITE" id="PS50089"/>
    </source>
</evidence>
<dbReference type="PROSITE" id="PS50089">
    <property type="entry name" value="ZF_RING_2"/>
    <property type="match status" value="1"/>
</dbReference>
<evidence type="ECO:0000313" key="7">
    <source>
        <dbReference type="Proteomes" id="UP001328107"/>
    </source>
</evidence>
<dbReference type="InterPro" id="IPR001841">
    <property type="entry name" value="Znf_RING"/>
</dbReference>
<gene>
    <name evidence="5" type="ORF">PMAYCL1PPCAC_06039</name>
    <name evidence="6" type="ORF">PMAYCL1PPCAC_06040</name>
</gene>
<dbReference type="AlphaFoldDB" id="A0AAN4ZDS7"/>
<accession>A0AAN4ZDS7</accession>
<evidence type="ECO:0000256" key="1">
    <source>
        <dbReference type="ARBA" id="ARBA00022771"/>
    </source>
</evidence>
<evidence type="ECO:0000256" key="3">
    <source>
        <dbReference type="PROSITE-ProRule" id="PRU00175"/>
    </source>
</evidence>
<dbReference type="InterPro" id="IPR013083">
    <property type="entry name" value="Znf_RING/FYVE/PHD"/>
</dbReference>
<feature type="non-terminal residue" evidence="6">
    <location>
        <position position="90"/>
    </location>
</feature>
<evidence type="ECO:0000256" key="2">
    <source>
        <dbReference type="ARBA" id="ARBA00022833"/>
    </source>
</evidence>
<dbReference type="EMBL" id="BTRK01000002">
    <property type="protein sequence ID" value="GMR35845.1"/>
    <property type="molecule type" value="Genomic_DNA"/>
</dbReference>
<protein>
    <recommendedName>
        <fullName evidence="4">RING-type domain-containing protein</fullName>
    </recommendedName>
</protein>
<keyword evidence="2" id="KW-0862">Zinc</keyword>
<dbReference type="SUPFAM" id="SSF57850">
    <property type="entry name" value="RING/U-box"/>
    <property type="match status" value="1"/>
</dbReference>
<evidence type="ECO:0000313" key="5">
    <source>
        <dbReference type="EMBL" id="GMR35844.1"/>
    </source>
</evidence>
<feature type="non-terminal residue" evidence="6">
    <location>
        <position position="1"/>
    </location>
</feature>
<keyword evidence="1 3" id="KW-0479">Metal-binding</keyword>
<proteinExistence type="predicted"/>
<feature type="domain" description="RING-type" evidence="4">
    <location>
        <begin position="16"/>
        <end position="62"/>
    </location>
</feature>
<dbReference type="GO" id="GO:0008270">
    <property type="term" value="F:zinc ion binding"/>
    <property type="evidence" value="ECO:0007669"/>
    <property type="project" value="UniProtKB-KW"/>
</dbReference>
<keyword evidence="7" id="KW-1185">Reference proteome</keyword>